<dbReference type="eggNOG" id="COG2329">
    <property type="taxonomic scope" value="Bacteria"/>
</dbReference>
<keyword evidence="4" id="KW-1185">Reference proteome</keyword>
<feature type="domain" description="ABM" evidence="2">
    <location>
        <begin position="25"/>
        <end position="124"/>
    </location>
</feature>
<sequence length="145" mass="16706">MIIIITYNKIIYLTILKIERARIMIVVTNTIKVEKGFGDQVIKQFTGELGDGAPTKDIAEVEGFLGFELWKNADESLDHEEVVVTSKWVSEEAQRNWVKSDSFKRAHGRTKDSREQKEQRKGVHGNSIARYDIVHIQEPIEKEIH</sequence>
<dbReference type="PANTHER" id="PTHR34474">
    <property type="entry name" value="SIGNAL TRANSDUCTION PROTEIN TRAP"/>
    <property type="match status" value="1"/>
</dbReference>
<dbReference type="Pfam" id="PF03992">
    <property type="entry name" value="ABM"/>
    <property type="match status" value="1"/>
</dbReference>
<organism evidence="3 4">
    <name type="scientific">Listeria grayi DSM 20601</name>
    <dbReference type="NCBI Taxonomy" id="525367"/>
    <lineage>
        <taxon>Bacteria</taxon>
        <taxon>Bacillati</taxon>
        <taxon>Bacillota</taxon>
        <taxon>Bacilli</taxon>
        <taxon>Bacillales</taxon>
        <taxon>Listeriaceae</taxon>
        <taxon>Listeria</taxon>
    </lineage>
</organism>
<dbReference type="InterPro" id="IPR007138">
    <property type="entry name" value="ABM_dom"/>
</dbReference>
<dbReference type="GO" id="GO:0004497">
    <property type="term" value="F:monooxygenase activity"/>
    <property type="evidence" value="ECO:0007669"/>
    <property type="project" value="UniProtKB-KW"/>
</dbReference>
<name>D7UX71_LISGR</name>
<dbReference type="Gene3D" id="3.30.70.100">
    <property type="match status" value="1"/>
</dbReference>
<dbReference type="PANTHER" id="PTHR34474:SF4">
    <property type="entry name" value="HEME OXYGENASE (STAPHYLOBILIN-PRODUCING) 1"/>
    <property type="match status" value="1"/>
</dbReference>
<dbReference type="AlphaFoldDB" id="D7UX71"/>
<protein>
    <submittedName>
        <fullName evidence="3">Antibiotic biosynthesis monooxygenase</fullName>
        <ecNumber evidence="3">1.14.99.3</ecNumber>
    </submittedName>
</protein>
<keyword evidence="3" id="KW-0560">Oxidoreductase</keyword>
<dbReference type="HOGENOM" id="CLU_141544_2_0_9"/>
<keyword evidence="3" id="KW-0503">Monooxygenase</keyword>
<evidence type="ECO:0000313" key="4">
    <source>
        <dbReference type="Proteomes" id="UP000010119"/>
    </source>
</evidence>
<reference evidence="3" key="1">
    <citation type="submission" date="2010-06" db="EMBL/GenBank/DDBJ databases">
        <authorList>
            <person name="Muzny D."/>
            <person name="Qin X."/>
            <person name="Buhay C."/>
            <person name="Dugan-Rocha S."/>
            <person name="Ding Y."/>
            <person name="Chen G."/>
            <person name="Hawes A."/>
            <person name="Holder M."/>
            <person name="Jhangiani S."/>
            <person name="Johnson A."/>
            <person name="Khan Z."/>
            <person name="Li Z."/>
            <person name="Liu W."/>
            <person name="Liu X."/>
            <person name="Perez L."/>
            <person name="Shen H."/>
            <person name="Wang Q."/>
            <person name="Watt J."/>
            <person name="Xi L."/>
            <person name="Xin Y."/>
            <person name="Zhou J."/>
            <person name="Deng J."/>
            <person name="Jiang H."/>
            <person name="Liu Y."/>
            <person name="Qu J."/>
            <person name="Song X.-Z."/>
            <person name="Zhang L."/>
            <person name="Villasana D."/>
            <person name="Johnson A."/>
            <person name="Liu J."/>
            <person name="Liyanage D."/>
            <person name="Lorensuhewa L."/>
            <person name="Robinson T."/>
            <person name="Song A."/>
            <person name="Song B.-B."/>
            <person name="Dinh H."/>
            <person name="Thornton R."/>
            <person name="Coyle M."/>
            <person name="Francisco L."/>
            <person name="Jackson L."/>
            <person name="Javaid M."/>
            <person name="Korchina V."/>
            <person name="Kovar C."/>
            <person name="Mata R."/>
            <person name="Mathew T."/>
            <person name="Ngo R."/>
            <person name="Nguyen L."/>
            <person name="Nguyen N."/>
            <person name="Okwuonu G."/>
            <person name="Ongeri F."/>
            <person name="Pham C."/>
            <person name="Simmons D."/>
            <person name="Wilczek-Boney K."/>
            <person name="Hale W."/>
            <person name="Jakkamsetti A."/>
            <person name="Pham P."/>
            <person name="Ruth R."/>
            <person name="San Lucas F."/>
            <person name="Warren J."/>
            <person name="Zhang J."/>
            <person name="Zhao Z."/>
            <person name="Zhou C."/>
            <person name="Zhu D."/>
            <person name="Lee S."/>
            <person name="Bess C."/>
            <person name="Blankenburg K."/>
            <person name="Forbes L."/>
            <person name="Fu Q."/>
            <person name="Gubbala S."/>
            <person name="Hirani K."/>
            <person name="Jayaseelan J.C."/>
            <person name="Lara F."/>
            <person name="Munidasa M."/>
            <person name="Palculict T."/>
            <person name="Patil S."/>
            <person name="Pu L.-L."/>
            <person name="Saada N."/>
            <person name="Tang L."/>
            <person name="Weissenberger G."/>
            <person name="Zhu Y."/>
            <person name="Hemphill L."/>
            <person name="Shang Y."/>
            <person name="Youmans B."/>
            <person name="Ayvaz T."/>
            <person name="Ross M."/>
            <person name="Santibanez J."/>
            <person name="Aqrawi P."/>
            <person name="Gross S."/>
            <person name="Joshi V."/>
            <person name="Fowler G."/>
            <person name="Nazareth L."/>
            <person name="Reid J."/>
            <person name="Worley K."/>
            <person name="Petrosino J."/>
            <person name="Highlander S."/>
            <person name="Gibbs R."/>
        </authorList>
    </citation>
    <scope>NUCLEOTIDE SEQUENCE [LARGE SCALE GENOMIC DNA]</scope>
    <source>
        <strain evidence="3">DSM 20601</strain>
    </source>
</reference>
<dbReference type="STRING" id="525367.HMPREF0556_10832"/>
<dbReference type="EMBL" id="ACCR02000003">
    <property type="protein sequence ID" value="EFI84279.1"/>
    <property type="molecule type" value="Genomic_DNA"/>
</dbReference>
<dbReference type="InterPro" id="IPR011008">
    <property type="entry name" value="Dimeric_a/b-barrel"/>
</dbReference>
<evidence type="ECO:0000313" key="3">
    <source>
        <dbReference type="EMBL" id="EFI84279.1"/>
    </source>
</evidence>
<dbReference type="InterPro" id="IPR050404">
    <property type="entry name" value="Heme-degrading_MO"/>
</dbReference>
<gene>
    <name evidence="3" type="primary">isdG</name>
    <name evidence="3" type="ORF">HMPREF0556_10832</name>
</gene>
<feature type="compositionally biased region" description="Basic and acidic residues" evidence="1">
    <location>
        <begin position="101"/>
        <end position="121"/>
    </location>
</feature>
<dbReference type="PROSITE" id="PS51725">
    <property type="entry name" value="ABM"/>
    <property type="match status" value="1"/>
</dbReference>
<dbReference type="NCBIfam" id="NF009841">
    <property type="entry name" value="PRK13316.1"/>
    <property type="match status" value="1"/>
</dbReference>
<dbReference type="Proteomes" id="UP000010119">
    <property type="component" value="Unassembled WGS sequence"/>
</dbReference>
<proteinExistence type="predicted"/>
<comment type="caution">
    <text evidence="3">The sequence shown here is derived from an EMBL/GenBank/DDBJ whole genome shotgun (WGS) entry which is preliminary data.</text>
</comment>
<accession>D7UX71</accession>
<dbReference type="EC" id="1.14.99.3" evidence="3"/>
<evidence type="ECO:0000259" key="2">
    <source>
        <dbReference type="PROSITE" id="PS51725"/>
    </source>
</evidence>
<feature type="region of interest" description="Disordered" evidence="1">
    <location>
        <begin position="99"/>
        <end position="124"/>
    </location>
</feature>
<evidence type="ECO:0000256" key="1">
    <source>
        <dbReference type="SAM" id="MobiDB-lite"/>
    </source>
</evidence>
<dbReference type="SUPFAM" id="SSF54909">
    <property type="entry name" value="Dimeric alpha+beta barrel"/>
    <property type="match status" value="1"/>
</dbReference>